<accession>A0ABS4JVX0</accession>
<protein>
    <submittedName>
        <fullName evidence="2">Uncharacterized protein</fullName>
    </submittedName>
</protein>
<sequence length="89" mass="9467">MRTARFSFSGLPVTRRQDPDRATAGRPPRRRRPDPLAGVLAALRGHQVTLLVGGRLLAGKLISADPVILVDGAGNATAVRRSAISAVRF</sequence>
<evidence type="ECO:0000313" key="2">
    <source>
        <dbReference type="EMBL" id="MBP2019661.1"/>
    </source>
</evidence>
<organism evidence="2 3">
    <name type="scientific">Symbiobacterium terraclitae</name>
    <dbReference type="NCBI Taxonomy" id="557451"/>
    <lineage>
        <taxon>Bacteria</taxon>
        <taxon>Bacillati</taxon>
        <taxon>Bacillota</taxon>
        <taxon>Clostridia</taxon>
        <taxon>Eubacteriales</taxon>
        <taxon>Symbiobacteriaceae</taxon>
        <taxon>Symbiobacterium</taxon>
    </lineage>
</organism>
<evidence type="ECO:0000313" key="3">
    <source>
        <dbReference type="Proteomes" id="UP001519289"/>
    </source>
</evidence>
<dbReference type="Proteomes" id="UP001519289">
    <property type="component" value="Unassembled WGS sequence"/>
</dbReference>
<dbReference type="EMBL" id="JAGGLG010000032">
    <property type="protein sequence ID" value="MBP2019661.1"/>
    <property type="molecule type" value="Genomic_DNA"/>
</dbReference>
<comment type="caution">
    <text evidence="2">The sequence shown here is derived from an EMBL/GenBank/DDBJ whole genome shotgun (WGS) entry which is preliminary data.</text>
</comment>
<name>A0ABS4JVX0_9FIRM</name>
<dbReference type="RefSeq" id="WP_209467764.1">
    <property type="nucleotide sequence ID" value="NZ_JAGGLG010000032.1"/>
</dbReference>
<evidence type="ECO:0000256" key="1">
    <source>
        <dbReference type="SAM" id="MobiDB-lite"/>
    </source>
</evidence>
<proteinExistence type="predicted"/>
<gene>
    <name evidence="2" type="ORF">J2Z79_003103</name>
</gene>
<feature type="region of interest" description="Disordered" evidence="1">
    <location>
        <begin position="1"/>
        <end position="34"/>
    </location>
</feature>
<reference evidence="2 3" key="1">
    <citation type="submission" date="2021-03" db="EMBL/GenBank/DDBJ databases">
        <title>Genomic Encyclopedia of Type Strains, Phase IV (KMG-IV): sequencing the most valuable type-strain genomes for metagenomic binning, comparative biology and taxonomic classification.</title>
        <authorList>
            <person name="Goeker M."/>
        </authorList>
    </citation>
    <scope>NUCLEOTIDE SEQUENCE [LARGE SCALE GENOMIC DNA]</scope>
    <source>
        <strain evidence="2 3">DSM 27138</strain>
    </source>
</reference>
<keyword evidence="3" id="KW-1185">Reference proteome</keyword>